<dbReference type="AlphaFoldDB" id="A0A6N9H420"/>
<gene>
    <name evidence="2" type="ORF">GSY69_00155</name>
</gene>
<dbReference type="InterPro" id="IPR006311">
    <property type="entry name" value="TAT_signal"/>
</dbReference>
<dbReference type="RefSeq" id="WP_160951900.1">
    <property type="nucleotide sequence ID" value="NZ_WWEQ01000001.1"/>
</dbReference>
<sequence length="131" mass="14425">MPDHRGRRAMRIGAWAASAMLLLSLGLWLTPRAFAASRLHGAVGDPESYCPGGASGIDVAYDERTQRIYCETTGENNPSRWLQDDMSRLFHDTGAALLLFASLAVWVALLFATSRAKRRARGDRPARGSHR</sequence>
<accession>A0A6N9H420</accession>
<protein>
    <submittedName>
        <fullName evidence="2">Uncharacterized protein</fullName>
    </submittedName>
</protein>
<feature type="transmembrane region" description="Helical" evidence="1">
    <location>
        <begin position="94"/>
        <end position="112"/>
    </location>
</feature>
<keyword evidence="1" id="KW-1133">Transmembrane helix</keyword>
<evidence type="ECO:0000313" key="3">
    <source>
        <dbReference type="Proteomes" id="UP000469215"/>
    </source>
</evidence>
<reference evidence="2 3" key="1">
    <citation type="submission" date="2020-01" db="EMBL/GenBank/DDBJ databases">
        <authorList>
            <person name="Deng T."/>
        </authorList>
    </citation>
    <scope>NUCLEOTIDE SEQUENCE [LARGE SCALE GENOMIC DNA]</scope>
    <source>
        <strain evidence="2 3">5221</strain>
    </source>
</reference>
<keyword evidence="1" id="KW-0472">Membrane</keyword>
<keyword evidence="3" id="KW-1185">Reference proteome</keyword>
<dbReference type="Proteomes" id="UP000469215">
    <property type="component" value="Unassembled WGS sequence"/>
</dbReference>
<evidence type="ECO:0000313" key="2">
    <source>
        <dbReference type="EMBL" id="MYM18432.1"/>
    </source>
</evidence>
<evidence type="ECO:0000256" key="1">
    <source>
        <dbReference type="SAM" id="Phobius"/>
    </source>
</evidence>
<name>A0A6N9H420_9MICO</name>
<keyword evidence="1" id="KW-0812">Transmembrane</keyword>
<dbReference type="EMBL" id="WWEQ01000001">
    <property type="protein sequence ID" value="MYM18432.1"/>
    <property type="molecule type" value="Genomic_DNA"/>
</dbReference>
<proteinExistence type="predicted"/>
<comment type="caution">
    <text evidence="2">The sequence shown here is derived from an EMBL/GenBank/DDBJ whole genome shotgun (WGS) entry which is preliminary data.</text>
</comment>
<organism evidence="2 3">
    <name type="scientific">Brevibacterium rongguiense</name>
    <dbReference type="NCBI Taxonomy" id="2695267"/>
    <lineage>
        <taxon>Bacteria</taxon>
        <taxon>Bacillati</taxon>
        <taxon>Actinomycetota</taxon>
        <taxon>Actinomycetes</taxon>
        <taxon>Micrococcales</taxon>
        <taxon>Brevibacteriaceae</taxon>
        <taxon>Brevibacterium</taxon>
    </lineage>
</organism>
<dbReference type="PROSITE" id="PS51318">
    <property type="entry name" value="TAT"/>
    <property type="match status" value="1"/>
</dbReference>